<keyword evidence="3" id="KW-1185">Reference proteome</keyword>
<protein>
    <submittedName>
        <fullName evidence="2">Uncharacterized protein</fullName>
    </submittedName>
</protein>
<feature type="region of interest" description="Disordered" evidence="1">
    <location>
        <begin position="62"/>
        <end position="87"/>
    </location>
</feature>
<gene>
    <name evidence="2" type="ORF">FVP74_08315</name>
</gene>
<dbReference type="Proteomes" id="UP000321949">
    <property type="component" value="Unassembled WGS sequence"/>
</dbReference>
<dbReference type="OrthoDB" id="5074192at2"/>
<evidence type="ECO:0000313" key="2">
    <source>
        <dbReference type="EMBL" id="TXK11335.1"/>
    </source>
</evidence>
<organism evidence="2 3">
    <name type="scientific">Microbacterium saccharophilum</name>
    <dbReference type="NCBI Taxonomy" id="1213358"/>
    <lineage>
        <taxon>Bacteria</taxon>
        <taxon>Bacillati</taxon>
        <taxon>Actinomycetota</taxon>
        <taxon>Actinomycetes</taxon>
        <taxon>Micrococcales</taxon>
        <taxon>Microbacteriaceae</taxon>
        <taxon>Microbacterium</taxon>
    </lineage>
</organism>
<proteinExistence type="predicted"/>
<comment type="caution">
    <text evidence="2">The sequence shown here is derived from an EMBL/GenBank/DDBJ whole genome shotgun (WGS) entry which is preliminary data.</text>
</comment>
<sequence length="164" mass="18749">MEWIATGVAVIAALVAGWQAWEARRARIDARESAGEAQQHEERAAAASERIAAAIEEQNALERAERERYRNPWTMSTSRDKSSRSYKFMLGGDEPISDVSIKIDDEHAEREHFRFVKPQTETMRPGESMSLHWLRHMGSASQITVELHWTRQNGEQHHSPVTLD</sequence>
<evidence type="ECO:0000313" key="3">
    <source>
        <dbReference type="Proteomes" id="UP000321949"/>
    </source>
</evidence>
<reference evidence="2 3" key="1">
    <citation type="submission" date="2019-08" db="EMBL/GenBank/DDBJ databases">
        <authorList>
            <person name="Dong K."/>
        </authorList>
    </citation>
    <scope>NUCLEOTIDE SEQUENCE [LARGE SCALE GENOMIC DNA]</scope>
    <source>
        <strain evidence="2 3">K-1</strain>
    </source>
</reference>
<dbReference type="AlphaFoldDB" id="A0A5C8HYE2"/>
<dbReference type="EMBL" id="VRSX01000003">
    <property type="protein sequence ID" value="TXK11335.1"/>
    <property type="molecule type" value="Genomic_DNA"/>
</dbReference>
<name>A0A5C8HYE2_9MICO</name>
<accession>A0A5C8HYE2</accession>
<dbReference type="RefSeq" id="WP_147051107.1">
    <property type="nucleotide sequence ID" value="NZ_BKAH01000012.1"/>
</dbReference>
<evidence type="ECO:0000256" key="1">
    <source>
        <dbReference type="SAM" id="MobiDB-lite"/>
    </source>
</evidence>